<dbReference type="EMBL" id="JAKIKT010000007">
    <property type="protein sequence ID" value="MCL2915431.1"/>
    <property type="molecule type" value="Genomic_DNA"/>
</dbReference>
<protein>
    <recommendedName>
        <fullName evidence="3">Replication protein RepA</fullName>
    </recommendedName>
</protein>
<accession>A0ABT0NAE7</accession>
<keyword evidence="2" id="KW-1185">Reference proteome</keyword>
<gene>
    <name evidence="1" type="ORF">L2725_16885</name>
</gene>
<reference evidence="1 2" key="1">
    <citation type="submission" date="2022-01" db="EMBL/GenBank/DDBJ databases">
        <title>Whole genome-based taxonomy of the Shewanellaceae.</title>
        <authorList>
            <person name="Martin-Rodriguez A.J."/>
        </authorList>
    </citation>
    <scope>NUCLEOTIDE SEQUENCE [LARGE SCALE GENOMIC DNA]</scope>
    <source>
        <strain evidence="1 2">DSM 21332</strain>
    </source>
</reference>
<proteinExistence type="predicted"/>
<evidence type="ECO:0000313" key="1">
    <source>
        <dbReference type="EMBL" id="MCL2915431.1"/>
    </source>
</evidence>
<dbReference type="RefSeq" id="WP_249250017.1">
    <property type="nucleotide sequence ID" value="NZ_JAKIKT010000007.1"/>
</dbReference>
<name>A0ABT0NAE7_9GAMM</name>
<dbReference type="Proteomes" id="UP001202831">
    <property type="component" value="Unassembled WGS sequence"/>
</dbReference>
<sequence length="109" mass="12138">MGLADLKKNASPAKLSQQLSLEEFIDGATLYAMGMKRHTSQAANDCCKHKGRRFRNATFTLSETSIQQLTEMTGDGHIAKSKLLRILINEHFNRTKETQAQIESASPTE</sequence>
<evidence type="ECO:0008006" key="3">
    <source>
        <dbReference type="Google" id="ProtNLM"/>
    </source>
</evidence>
<comment type="caution">
    <text evidence="1">The sequence shown here is derived from an EMBL/GenBank/DDBJ whole genome shotgun (WGS) entry which is preliminary data.</text>
</comment>
<organism evidence="1 2">
    <name type="scientific">Shewanella corallii</name>
    <dbReference type="NCBI Taxonomy" id="560080"/>
    <lineage>
        <taxon>Bacteria</taxon>
        <taxon>Pseudomonadati</taxon>
        <taxon>Pseudomonadota</taxon>
        <taxon>Gammaproteobacteria</taxon>
        <taxon>Alteromonadales</taxon>
        <taxon>Shewanellaceae</taxon>
        <taxon>Shewanella</taxon>
    </lineage>
</organism>
<evidence type="ECO:0000313" key="2">
    <source>
        <dbReference type="Proteomes" id="UP001202831"/>
    </source>
</evidence>